<feature type="signal peptide" evidence="12">
    <location>
        <begin position="1"/>
        <end position="31"/>
    </location>
</feature>
<keyword evidence="14" id="KW-1185">Reference proteome</keyword>
<evidence type="ECO:0000313" key="14">
    <source>
        <dbReference type="Proteomes" id="UP000215127"/>
    </source>
</evidence>
<evidence type="ECO:0000256" key="4">
    <source>
        <dbReference type="ARBA" id="ARBA00022679"/>
    </source>
</evidence>
<dbReference type="EMBL" id="LT853694">
    <property type="protein sequence ID" value="SMQ49134.1"/>
    <property type="molecule type" value="Genomic_DNA"/>
</dbReference>
<dbReference type="Pfam" id="PF04488">
    <property type="entry name" value="Gly_transf_sug"/>
    <property type="match status" value="1"/>
</dbReference>
<dbReference type="SUPFAM" id="SSF53448">
    <property type="entry name" value="Nucleotide-diphospho-sugar transferases"/>
    <property type="match status" value="1"/>
</dbReference>
<dbReference type="PANTHER" id="PTHR31834">
    <property type="entry name" value="INITIATION-SPECIFIC ALPHA-1,6-MANNOSYLTRANSFERASE"/>
    <property type="match status" value="1"/>
</dbReference>
<reference evidence="13 14" key="1">
    <citation type="submission" date="2016-06" db="EMBL/GenBank/DDBJ databases">
        <authorList>
            <person name="Kjaerup R.B."/>
            <person name="Dalgaard T.S."/>
            <person name="Juul-Madsen H.R."/>
        </authorList>
    </citation>
    <scope>NUCLEOTIDE SEQUENCE [LARGE SCALE GENOMIC DNA]</scope>
</reference>
<sequence>MLTFRRALLVAAVVLTCFLFLRNSHPSQTNAYKPSNSPKPTGSYIDNRKIVEASPKPAEHASEEHPKPVISQQKEESHIALSDKKVRPQIPLADLKAKTLRQQLAYAFPYDVEAKFPAYVWQTWKTTPASGAFPEEWRAAEASWTQLHPDFVHEVITDSVAVNMVRHFYASLPEVQEAYAALPAPVLKADFFRYLILLARGGIYSDIDTTALKSAVEWVPTEVSRETYGLVIGIEADPDREDWHEWYSRRIQFCQWTIQSKPGHPVLLDIVAAITEETLRRKRAGEFSSRHMKTVMKDVVEFTGPALWTDIVFKFFNNPDYFDMSTSKGNITWRQFTGITQAKKVGDVVVLPITSFSPGVQQMGAMDIDDPMAFVHHKFDGSWKPENLRHIGEQTENDD</sequence>
<accession>A0A1X7RNU5</accession>
<evidence type="ECO:0000256" key="7">
    <source>
        <dbReference type="ARBA" id="ARBA00022989"/>
    </source>
</evidence>
<keyword evidence="5" id="KW-0812">Transmembrane</keyword>
<keyword evidence="7" id="KW-1133">Transmembrane helix</keyword>
<keyword evidence="8" id="KW-0333">Golgi apparatus</keyword>
<evidence type="ECO:0000256" key="11">
    <source>
        <dbReference type="SAM" id="MobiDB-lite"/>
    </source>
</evidence>
<evidence type="ECO:0000256" key="3">
    <source>
        <dbReference type="ARBA" id="ARBA00022676"/>
    </source>
</evidence>
<evidence type="ECO:0000256" key="5">
    <source>
        <dbReference type="ARBA" id="ARBA00022692"/>
    </source>
</evidence>
<dbReference type="AlphaFoldDB" id="A0A1X7RNU5"/>
<evidence type="ECO:0000256" key="9">
    <source>
        <dbReference type="ARBA" id="ARBA00023136"/>
    </source>
</evidence>
<dbReference type="STRING" id="1276538.A0A1X7RNU5"/>
<evidence type="ECO:0000256" key="8">
    <source>
        <dbReference type="ARBA" id="ARBA00023034"/>
    </source>
</evidence>
<evidence type="ECO:0000256" key="1">
    <source>
        <dbReference type="ARBA" id="ARBA00004194"/>
    </source>
</evidence>
<evidence type="ECO:0000256" key="10">
    <source>
        <dbReference type="ARBA" id="ARBA00060399"/>
    </source>
</evidence>
<gene>
    <name evidence="13" type="ORF">ZT3D7_G4285</name>
</gene>
<feature type="region of interest" description="Disordered" evidence="11">
    <location>
        <begin position="54"/>
        <end position="80"/>
    </location>
</feature>
<dbReference type="InterPro" id="IPR039367">
    <property type="entry name" value="Och1-like"/>
</dbReference>
<evidence type="ECO:0000256" key="12">
    <source>
        <dbReference type="SAM" id="SignalP"/>
    </source>
</evidence>
<dbReference type="Proteomes" id="UP000215127">
    <property type="component" value="Chromosome 3"/>
</dbReference>
<evidence type="ECO:0000313" key="13">
    <source>
        <dbReference type="EMBL" id="SMQ49134.1"/>
    </source>
</evidence>
<protein>
    <recommendedName>
        <fullName evidence="15">Initiation-specific alpha-1,6-mannosyltransferase</fullName>
    </recommendedName>
</protein>
<proteinExistence type="inferred from homology"/>
<keyword evidence="12" id="KW-0732">Signal</keyword>
<dbReference type="GO" id="GO:0000009">
    <property type="term" value="F:alpha-1,6-mannosyltransferase activity"/>
    <property type="evidence" value="ECO:0007669"/>
    <property type="project" value="InterPro"/>
</dbReference>
<dbReference type="InterPro" id="IPR029044">
    <property type="entry name" value="Nucleotide-diphossugar_trans"/>
</dbReference>
<keyword evidence="6" id="KW-0735">Signal-anchor</keyword>
<evidence type="ECO:0008006" key="15">
    <source>
        <dbReference type="Google" id="ProtNLM"/>
    </source>
</evidence>
<feature type="chain" id="PRO_5012665700" description="Initiation-specific alpha-1,6-mannosyltransferase" evidence="12">
    <location>
        <begin position="32"/>
        <end position="399"/>
    </location>
</feature>
<organism evidence="13 14">
    <name type="scientific">Zymoseptoria tritici (strain ST99CH_3D7)</name>
    <dbReference type="NCBI Taxonomy" id="1276538"/>
    <lineage>
        <taxon>Eukaryota</taxon>
        <taxon>Fungi</taxon>
        <taxon>Dikarya</taxon>
        <taxon>Ascomycota</taxon>
        <taxon>Pezizomycotina</taxon>
        <taxon>Dothideomycetes</taxon>
        <taxon>Dothideomycetidae</taxon>
        <taxon>Mycosphaerellales</taxon>
        <taxon>Mycosphaerellaceae</taxon>
        <taxon>Zymoseptoria</taxon>
    </lineage>
</organism>
<comment type="similarity">
    <text evidence="2">Belongs to the glycosyltransferase 32 family.</text>
</comment>
<dbReference type="InterPro" id="IPR007577">
    <property type="entry name" value="GlycoTrfase_DXD_sugar-bd_CS"/>
</dbReference>
<dbReference type="PANTHER" id="PTHR31834:SF1">
    <property type="entry name" value="INITIATION-SPECIFIC ALPHA-1,6-MANNOSYLTRANSFERASE"/>
    <property type="match status" value="1"/>
</dbReference>
<keyword evidence="3" id="KW-0328">Glycosyltransferase</keyword>
<name>A0A1X7RNU5_ZYMT9</name>
<dbReference type="GO" id="GO:0000136">
    <property type="term" value="C:mannan polymerase complex"/>
    <property type="evidence" value="ECO:0007669"/>
    <property type="project" value="TreeGrafter"/>
</dbReference>
<dbReference type="Gene3D" id="3.90.550.20">
    <property type="match status" value="1"/>
</dbReference>
<keyword evidence="4" id="KW-0808">Transferase</keyword>
<evidence type="ECO:0000256" key="6">
    <source>
        <dbReference type="ARBA" id="ARBA00022968"/>
    </source>
</evidence>
<keyword evidence="9" id="KW-0472">Membrane</keyword>
<evidence type="ECO:0000256" key="2">
    <source>
        <dbReference type="ARBA" id="ARBA00009003"/>
    </source>
</evidence>
<dbReference type="FunFam" id="3.90.550.20:FF:000002">
    <property type="entry name" value="Initiation-specific alpha-1,6-mannosyltransferase"/>
    <property type="match status" value="1"/>
</dbReference>
<dbReference type="GO" id="GO:0006487">
    <property type="term" value="P:protein N-linked glycosylation"/>
    <property type="evidence" value="ECO:0007669"/>
    <property type="project" value="TreeGrafter"/>
</dbReference>
<comment type="subcellular location">
    <subcellularLocation>
        <location evidence="10">Endomembrane system</location>
        <topology evidence="10">Single-pass type II membrane protein</topology>
    </subcellularLocation>
    <subcellularLocation>
        <location evidence="1">Golgi apparatus membrane</location>
        <topology evidence="1">Single-pass membrane protein</topology>
    </subcellularLocation>
</comment>